<organism evidence="16 17">
    <name type="scientific">Pseudomonas vancouverensis</name>
    <dbReference type="NCBI Taxonomy" id="95300"/>
    <lineage>
        <taxon>Bacteria</taxon>
        <taxon>Pseudomonadati</taxon>
        <taxon>Pseudomonadota</taxon>
        <taxon>Gammaproteobacteria</taxon>
        <taxon>Pseudomonadales</taxon>
        <taxon>Pseudomonadaceae</taxon>
        <taxon>Pseudomonas</taxon>
    </lineage>
</organism>
<dbReference type="InterPro" id="IPR008927">
    <property type="entry name" value="6-PGluconate_DH-like_C_sf"/>
</dbReference>
<evidence type="ECO:0000256" key="5">
    <source>
        <dbReference type="ARBA" id="ARBA00022963"/>
    </source>
</evidence>
<evidence type="ECO:0000256" key="4">
    <source>
        <dbReference type="ARBA" id="ARBA00022832"/>
    </source>
</evidence>
<name>A0A1H2MG90_PSEVA</name>
<sequence>MNAPYELRDDGVAVIRMENPPVNSLALKLRKALFKALCAAQDDSRVLALVVTGSGEGFSAGGDLVEFESNKTFAAPELSIMLIGCIETSSKPIVAAMHGFALGGGLELALACHGRVADPACKVGLPETTLGLLPGAGGTQRLPRAIGLEPATNLIINGTVLAASALAESSLFDALSETTVERACQLALELVARGAPWPLLRHQPVHHSHPEGFLAFARQQAKSRRYSNSAIPLALDALRLSVGVDFDSAVAQEQALFRRQLVDPVSMGIRHAFLAERLAPKSDVDLNGGTQPIDEVIVIGAGFMGKGIASCFVRAGYRVKLYDSVQDTARRAVGDLVVQLGCSAAQLTAIDNYASMATADLVVEAAAERLDVKQSIFAELGRHCKNEAILASNTSSLDLDQIALASGRPQRVLGLHFFGPAQVMRLLEVVRGAETDPGVLATALVVAKQLRKVAVIARVCRGFIGNRLFDRYLLQALALVNEGVSPYRIDQVLERWGMRMGPFKVMDLVGIDLLHGAWQGVYRPLDIQLLGQLCRAERTGLRGGRGWYCYDRGSKAQLDPGVAQVITVADPACQVGDAMIAERCLLALVNEGARVLEEGIAQRASDIDVVFVLGYGFPADRGGPMYWASTQGLARIERTLRQWAVDSENDFWRPSALLSDLARDFKDFSHFPNQH</sequence>
<dbReference type="RefSeq" id="WP_093215968.1">
    <property type="nucleotide sequence ID" value="NZ_LT629803.1"/>
</dbReference>
<evidence type="ECO:0000256" key="2">
    <source>
        <dbReference type="ARBA" id="ARBA00005005"/>
    </source>
</evidence>
<gene>
    <name evidence="16" type="ORF">EIY72_18210</name>
</gene>
<dbReference type="GO" id="GO:0070403">
    <property type="term" value="F:NAD+ binding"/>
    <property type="evidence" value="ECO:0007669"/>
    <property type="project" value="InterPro"/>
</dbReference>
<keyword evidence="17" id="KW-1185">Reference proteome</keyword>
<evidence type="ECO:0000256" key="11">
    <source>
        <dbReference type="ARBA" id="ARBA00023239"/>
    </source>
</evidence>
<keyword evidence="9" id="KW-0576">Peroxisome</keyword>
<keyword evidence="5" id="KW-0442">Lipid degradation</keyword>
<dbReference type="UniPathway" id="UPA00659"/>
<dbReference type="GO" id="GO:0003857">
    <property type="term" value="F:(3S)-3-hydroxyacyl-CoA dehydrogenase (NAD+) activity"/>
    <property type="evidence" value="ECO:0007669"/>
    <property type="project" value="UniProtKB-EC"/>
</dbReference>
<proteinExistence type="predicted"/>
<keyword evidence="12" id="KW-0511">Multifunctional enzyme</keyword>
<dbReference type="Gene3D" id="3.90.226.10">
    <property type="entry name" value="2-enoyl-CoA Hydratase, Chain A, domain 1"/>
    <property type="match status" value="1"/>
</dbReference>
<evidence type="ECO:0000256" key="8">
    <source>
        <dbReference type="ARBA" id="ARBA00023098"/>
    </source>
</evidence>
<evidence type="ECO:0000256" key="13">
    <source>
        <dbReference type="ARBA" id="ARBA00049556"/>
    </source>
</evidence>
<reference evidence="17" key="1">
    <citation type="journal article" date="2019" name="bioRxiv">
        <title>Bacterially produced spermidine induces plant systemic susceptibility to pathogens.</title>
        <authorList>
            <person name="Melnyk R.A."/>
            <person name="Beskrovnaya P.A."/>
            <person name="Liu Z."/>
            <person name="Song Y."/>
            <person name="Haney C.H."/>
        </authorList>
    </citation>
    <scope>NUCLEOTIDE SEQUENCE [LARGE SCALE GENOMIC DNA]</scope>
    <source>
        <strain evidence="17">Dha-51</strain>
    </source>
</reference>
<keyword evidence="6" id="KW-0560">Oxidoreductase</keyword>
<dbReference type="PANTHER" id="PTHR23309:SF49">
    <property type="entry name" value="PEROXISOMAL BIFUNCTIONAL ENZYME"/>
    <property type="match status" value="1"/>
</dbReference>
<evidence type="ECO:0000313" key="16">
    <source>
        <dbReference type="EMBL" id="TDB59869.1"/>
    </source>
</evidence>
<dbReference type="Proteomes" id="UP000295254">
    <property type="component" value="Unassembled WGS sequence"/>
</dbReference>
<dbReference type="CDD" id="cd06558">
    <property type="entry name" value="crotonase-like"/>
    <property type="match status" value="1"/>
</dbReference>
<dbReference type="Pfam" id="PF02737">
    <property type="entry name" value="3HCDH_N"/>
    <property type="match status" value="1"/>
</dbReference>
<feature type="domain" description="3-hydroxyacyl-CoA dehydrogenase C-terminal" evidence="14">
    <location>
        <begin position="579"/>
        <end position="662"/>
    </location>
</feature>
<dbReference type="InterPro" id="IPR001753">
    <property type="entry name" value="Enoyl-CoA_hydra/iso"/>
</dbReference>
<evidence type="ECO:0000313" key="17">
    <source>
        <dbReference type="Proteomes" id="UP000295254"/>
    </source>
</evidence>
<comment type="subcellular location">
    <subcellularLocation>
        <location evidence="1">Peroxisome</location>
    </subcellularLocation>
</comment>
<protein>
    <submittedName>
        <fullName evidence="16">3-hydroxyacyl-CoA dehydrogenase</fullName>
    </submittedName>
</protein>
<dbReference type="GO" id="GO:0004300">
    <property type="term" value="F:enoyl-CoA hydratase activity"/>
    <property type="evidence" value="ECO:0007669"/>
    <property type="project" value="UniProtKB-ARBA"/>
</dbReference>
<dbReference type="STRING" id="95300.SAMN05216558_0632"/>
<feature type="domain" description="3-hydroxyacyl-CoA dehydrogenase NAD binding" evidence="15">
    <location>
        <begin position="296"/>
        <end position="457"/>
    </location>
</feature>
<dbReference type="AlphaFoldDB" id="A0A1H2MG90"/>
<dbReference type="SUPFAM" id="SSF51735">
    <property type="entry name" value="NAD(P)-binding Rossmann-fold domains"/>
    <property type="match status" value="1"/>
</dbReference>
<keyword evidence="7" id="KW-0520">NAD</keyword>
<keyword evidence="4" id="KW-0276">Fatty acid metabolism</keyword>
<dbReference type="PANTHER" id="PTHR23309">
    <property type="entry name" value="3-HYDROXYACYL-COA DEHYROGENASE"/>
    <property type="match status" value="1"/>
</dbReference>
<evidence type="ECO:0000256" key="7">
    <source>
        <dbReference type="ARBA" id="ARBA00023027"/>
    </source>
</evidence>
<dbReference type="GO" id="GO:0006635">
    <property type="term" value="P:fatty acid beta-oxidation"/>
    <property type="evidence" value="ECO:0007669"/>
    <property type="project" value="UniProtKB-UniPathway"/>
</dbReference>
<dbReference type="SUPFAM" id="SSF48179">
    <property type="entry name" value="6-phosphogluconate dehydrogenase C-terminal domain-like"/>
    <property type="match status" value="2"/>
</dbReference>
<accession>A0A1H2MG90</accession>
<keyword evidence="8" id="KW-0443">Lipid metabolism</keyword>
<dbReference type="InterPro" id="IPR006108">
    <property type="entry name" value="3HC_DH_C"/>
</dbReference>
<dbReference type="InterPro" id="IPR036291">
    <property type="entry name" value="NAD(P)-bd_dom_sf"/>
</dbReference>
<dbReference type="EMBL" id="RRZK01000026">
    <property type="protein sequence ID" value="TDB59869.1"/>
    <property type="molecule type" value="Genomic_DNA"/>
</dbReference>
<keyword evidence="11" id="KW-0456">Lyase</keyword>
<comment type="catalytic activity">
    <reaction evidence="13">
        <text>a (3S)-3-hydroxyacyl-CoA + NAD(+) = a 3-oxoacyl-CoA + NADH + H(+)</text>
        <dbReference type="Rhea" id="RHEA:22432"/>
        <dbReference type="ChEBI" id="CHEBI:15378"/>
        <dbReference type="ChEBI" id="CHEBI:57318"/>
        <dbReference type="ChEBI" id="CHEBI:57540"/>
        <dbReference type="ChEBI" id="CHEBI:57945"/>
        <dbReference type="ChEBI" id="CHEBI:90726"/>
        <dbReference type="EC" id="1.1.1.35"/>
    </reaction>
</comment>
<evidence type="ECO:0000256" key="9">
    <source>
        <dbReference type="ARBA" id="ARBA00023140"/>
    </source>
</evidence>
<evidence type="ECO:0000259" key="15">
    <source>
        <dbReference type="Pfam" id="PF02737"/>
    </source>
</evidence>
<comment type="caution">
    <text evidence="16">The sequence shown here is derived from an EMBL/GenBank/DDBJ whole genome shotgun (WGS) entry which is preliminary data.</text>
</comment>
<dbReference type="Pfam" id="PF00725">
    <property type="entry name" value="3HCDH"/>
    <property type="match status" value="2"/>
</dbReference>
<dbReference type="GO" id="GO:0016853">
    <property type="term" value="F:isomerase activity"/>
    <property type="evidence" value="ECO:0007669"/>
    <property type="project" value="UniProtKB-KW"/>
</dbReference>
<evidence type="ECO:0000256" key="10">
    <source>
        <dbReference type="ARBA" id="ARBA00023235"/>
    </source>
</evidence>
<keyword evidence="10" id="KW-0413">Isomerase</keyword>
<evidence type="ECO:0000256" key="3">
    <source>
        <dbReference type="ARBA" id="ARBA00011245"/>
    </source>
</evidence>
<dbReference type="InterPro" id="IPR006176">
    <property type="entry name" value="3-OHacyl-CoA_DH_NAD-bd"/>
</dbReference>
<evidence type="ECO:0000256" key="12">
    <source>
        <dbReference type="ARBA" id="ARBA00023268"/>
    </source>
</evidence>
<dbReference type="SUPFAM" id="SSF52096">
    <property type="entry name" value="ClpP/crotonase"/>
    <property type="match status" value="1"/>
</dbReference>
<dbReference type="Gene3D" id="1.10.1040.50">
    <property type="match status" value="1"/>
</dbReference>
<dbReference type="Gene3D" id="3.40.50.720">
    <property type="entry name" value="NAD(P)-binding Rossmann-like Domain"/>
    <property type="match status" value="1"/>
</dbReference>
<comment type="subunit">
    <text evidence="3">Monomer.</text>
</comment>
<dbReference type="Pfam" id="PF00378">
    <property type="entry name" value="ECH_1"/>
    <property type="match status" value="1"/>
</dbReference>
<comment type="pathway">
    <text evidence="2">Lipid metabolism; fatty acid beta-oxidation.</text>
</comment>
<dbReference type="OrthoDB" id="5389341at2"/>
<evidence type="ECO:0000259" key="14">
    <source>
        <dbReference type="Pfam" id="PF00725"/>
    </source>
</evidence>
<evidence type="ECO:0000256" key="6">
    <source>
        <dbReference type="ARBA" id="ARBA00023002"/>
    </source>
</evidence>
<feature type="domain" description="3-hydroxyacyl-CoA dehydrogenase C-terminal" evidence="14">
    <location>
        <begin position="462"/>
        <end position="550"/>
    </location>
</feature>
<evidence type="ECO:0000256" key="1">
    <source>
        <dbReference type="ARBA" id="ARBA00004275"/>
    </source>
</evidence>
<dbReference type="InterPro" id="IPR029045">
    <property type="entry name" value="ClpP/crotonase-like_dom_sf"/>
</dbReference>